<gene>
    <name evidence="1" type="ORF">MANES_01G031000</name>
</gene>
<proteinExistence type="predicted"/>
<accession>A0A2C9WHC8</accession>
<evidence type="ECO:0000313" key="1">
    <source>
        <dbReference type="EMBL" id="OAY59414.1"/>
    </source>
</evidence>
<name>A0A2C9WHC8_MANES</name>
<reference evidence="1" key="1">
    <citation type="submission" date="2016-02" db="EMBL/GenBank/DDBJ databases">
        <title>WGS assembly of Manihot esculenta.</title>
        <authorList>
            <person name="Bredeson J.V."/>
            <person name="Prochnik S.E."/>
            <person name="Lyons J.B."/>
            <person name="Schmutz J."/>
            <person name="Grimwood J."/>
            <person name="Vrebalov J."/>
            <person name="Bart R.S."/>
            <person name="Amuge T."/>
            <person name="Ferguson M.E."/>
            <person name="Green R."/>
            <person name="Putnam N."/>
            <person name="Stites J."/>
            <person name="Rounsley S."/>
            <person name="Rokhsar D.S."/>
        </authorList>
    </citation>
    <scope>NUCLEOTIDE SEQUENCE [LARGE SCALE GENOMIC DNA]</scope>
    <source>
        <tissue evidence="1">Leaf</tissue>
    </source>
</reference>
<sequence length="55" mass="6753">MRYFFSDPFRSLACHMSLNFIFPYVKRSINIFIYETLANEYRILKIVTFPWHISD</sequence>
<dbReference type="EMBL" id="CM004387">
    <property type="protein sequence ID" value="OAY59414.1"/>
    <property type="molecule type" value="Genomic_DNA"/>
</dbReference>
<organism evidence="1">
    <name type="scientific">Manihot esculenta</name>
    <name type="common">Cassava</name>
    <name type="synonym">Jatropha manihot</name>
    <dbReference type="NCBI Taxonomy" id="3983"/>
    <lineage>
        <taxon>Eukaryota</taxon>
        <taxon>Viridiplantae</taxon>
        <taxon>Streptophyta</taxon>
        <taxon>Embryophyta</taxon>
        <taxon>Tracheophyta</taxon>
        <taxon>Spermatophyta</taxon>
        <taxon>Magnoliopsida</taxon>
        <taxon>eudicotyledons</taxon>
        <taxon>Gunneridae</taxon>
        <taxon>Pentapetalae</taxon>
        <taxon>rosids</taxon>
        <taxon>fabids</taxon>
        <taxon>Malpighiales</taxon>
        <taxon>Euphorbiaceae</taxon>
        <taxon>Crotonoideae</taxon>
        <taxon>Manihoteae</taxon>
        <taxon>Manihot</taxon>
    </lineage>
</organism>
<protein>
    <submittedName>
        <fullName evidence="1">Uncharacterized protein</fullName>
    </submittedName>
</protein>
<dbReference type="AlphaFoldDB" id="A0A2C9WHC8"/>